<keyword evidence="1" id="KW-1185">Reference proteome</keyword>
<dbReference type="WBParaSite" id="sdigi.contig403.g8070.t1">
    <property type="protein sequence ID" value="sdigi.contig403.g8070.t1"/>
    <property type="gene ID" value="sdigi.contig403.g8070"/>
</dbReference>
<protein>
    <submittedName>
        <fullName evidence="2">Uncharacterized protein</fullName>
    </submittedName>
</protein>
<evidence type="ECO:0000313" key="1">
    <source>
        <dbReference type="Proteomes" id="UP000887581"/>
    </source>
</evidence>
<organism evidence="1 2">
    <name type="scientific">Setaria digitata</name>
    <dbReference type="NCBI Taxonomy" id="48799"/>
    <lineage>
        <taxon>Eukaryota</taxon>
        <taxon>Metazoa</taxon>
        <taxon>Ecdysozoa</taxon>
        <taxon>Nematoda</taxon>
        <taxon>Chromadorea</taxon>
        <taxon>Rhabditida</taxon>
        <taxon>Spirurina</taxon>
        <taxon>Spiruromorpha</taxon>
        <taxon>Filarioidea</taxon>
        <taxon>Setariidae</taxon>
        <taxon>Setaria</taxon>
    </lineage>
</organism>
<proteinExistence type="predicted"/>
<reference evidence="2" key="1">
    <citation type="submission" date="2022-11" db="UniProtKB">
        <authorList>
            <consortium name="WormBaseParasite"/>
        </authorList>
    </citation>
    <scope>IDENTIFICATION</scope>
</reference>
<dbReference type="Proteomes" id="UP000887581">
    <property type="component" value="Unplaced"/>
</dbReference>
<accession>A0A915PX34</accession>
<evidence type="ECO:0000313" key="2">
    <source>
        <dbReference type="WBParaSite" id="sdigi.contig403.g8070.t1"/>
    </source>
</evidence>
<dbReference type="AlphaFoldDB" id="A0A915PX34"/>
<name>A0A915PX34_9BILA</name>
<sequence length="73" mass="8075">MKIWLTNSSNCPGHLQSCSLSEHLSYPAILLLNRMRLPFRHINHDNPVICGFLADARESGLDCPSGAEILSRG</sequence>